<evidence type="ECO:0000259" key="2">
    <source>
        <dbReference type="PROSITE" id="PS50017"/>
    </source>
</evidence>
<dbReference type="STRING" id="282301.A0A267FVT1"/>
<dbReference type="InterPro" id="IPR000488">
    <property type="entry name" value="Death_dom"/>
</dbReference>
<dbReference type="Proteomes" id="UP000215902">
    <property type="component" value="Unassembled WGS sequence"/>
</dbReference>
<dbReference type="OrthoDB" id="10257415at2759"/>
<feature type="compositionally biased region" description="Basic and acidic residues" evidence="1">
    <location>
        <begin position="48"/>
        <end position="57"/>
    </location>
</feature>
<sequence>PNQLAAAVKENHAYTNSNHIKPQMSVLEYTNQLAQLLLTGLTSTPPTEPDKLKDSLKSAKSPSQCSADDRKSALDQAFRDCARSVAAFTDEAKRMSSIGRLVDLSVRVASREAEDMCSASLPFLILSDVFELTPISECERVFGLLEDRVSDLSSPALFTSGKSLLLRMCNDLLRRLSKSRNTVFCGRIQLFFSRLFPLDDKSGINFMSHFNADFVNYAKSAESEPAGSGHTAFYMKFWTLQQYFRQPALCYQAANWSNLCTSVDTLLDTFAGMKIEAVRDSSDQFYPYYLTSQRLLDLQLLDHRFRRALLVQLLVLLQYLVAHVKFKSADQQLKPDQADWVAATKQRAFAILRETPPDAEEFAKLVEHVLEREELWSQWKNDSCPSIVRDPPADEPEADKLQQQRAGRKRRPNVLVDRDGHKLFRFANPRLTQLWRLCPDNMEAAKDREFTPELQPFFADAIDEADPEQLVEEQYKRVNSESWAWCALRLLSRKSPYFFQNQAQGPSQVVAPGRPLREYLDNILTHLARDFNSSAASAPAAASSDTPVESTTPARHQNGNGNGNEDEEDSSADLISVEVISQMAEALGSRWRELGTELGLPTDQLDSIADECAADSQIDMAVAKVLKLWTAQRPDNGGDIRSELLLVLGKFKGLAKLVASLK</sequence>
<dbReference type="PROSITE" id="PS50017">
    <property type="entry name" value="DEATH_DOMAIN"/>
    <property type="match status" value="1"/>
</dbReference>
<protein>
    <recommendedName>
        <fullName evidence="2">Death domain-containing protein</fullName>
    </recommendedName>
</protein>
<comment type="caution">
    <text evidence="3">The sequence shown here is derived from an EMBL/GenBank/DDBJ whole genome shotgun (WGS) entry which is preliminary data.</text>
</comment>
<feature type="region of interest" description="Disordered" evidence="1">
    <location>
        <begin position="41"/>
        <end position="68"/>
    </location>
</feature>
<dbReference type="GO" id="GO:0007165">
    <property type="term" value="P:signal transduction"/>
    <property type="evidence" value="ECO:0007669"/>
    <property type="project" value="InterPro"/>
</dbReference>
<dbReference type="InterPro" id="IPR011029">
    <property type="entry name" value="DEATH-like_dom_sf"/>
</dbReference>
<dbReference type="SUPFAM" id="SSF47986">
    <property type="entry name" value="DEATH domain"/>
    <property type="match status" value="1"/>
</dbReference>
<reference evidence="3 4" key="1">
    <citation type="submission" date="2017-06" db="EMBL/GenBank/DDBJ databases">
        <title>A platform for efficient transgenesis in Macrostomum lignano, a flatworm model organism for stem cell research.</title>
        <authorList>
            <person name="Berezikov E."/>
        </authorList>
    </citation>
    <scope>NUCLEOTIDE SEQUENCE [LARGE SCALE GENOMIC DNA]</scope>
    <source>
        <strain evidence="3">DV1</strain>
        <tissue evidence="3">Whole organism</tissue>
    </source>
</reference>
<dbReference type="Pfam" id="PF00531">
    <property type="entry name" value="Death"/>
    <property type="match status" value="1"/>
</dbReference>
<dbReference type="Pfam" id="PF11957">
    <property type="entry name" value="efThoc1"/>
    <property type="match status" value="1"/>
</dbReference>
<feature type="compositionally biased region" description="Low complexity" evidence="1">
    <location>
        <begin position="535"/>
        <end position="544"/>
    </location>
</feature>
<feature type="compositionally biased region" description="Polar residues" evidence="1">
    <location>
        <begin position="545"/>
        <end position="557"/>
    </location>
</feature>
<dbReference type="GO" id="GO:0000445">
    <property type="term" value="C:THO complex part of transcription export complex"/>
    <property type="evidence" value="ECO:0007669"/>
    <property type="project" value="TreeGrafter"/>
</dbReference>
<feature type="non-terminal residue" evidence="3">
    <location>
        <position position="1"/>
    </location>
</feature>
<evidence type="ECO:0000313" key="4">
    <source>
        <dbReference type="Proteomes" id="UP000215902"/>
    </source>
</evidence>
<dbReference type="GO" id="GO:0006406">
    <property type="term" value="P:mRNA export from nucleus"/>
    <property type="evidence" value="ECO:0007669"/>
    <property type="project" value="TreeGrafter"/>
</dbReference>
<dbReference type="EMBL" id="NIVC01000719">
    <property type="protein sequence ID" value="PAA77853.1"/>
    <property type="molecule type" value="Genomic_DNA"/>
</dbReference>
<dbReference type="AlphaFoldDB" id="A0A267FVT1"/>
<feature type="domain" description="Death" evidence="2">
    <location>
        <begin position="576"/>
        <end position="662"/>
    </location>
</feature>
<organism evidence="3 4">
    <name type="scientific">Macrostomum lignano</name>
    <dbReference type="NCBI Taxonomy" id="282301"/>
    <lineage>
        <taxon>Eukaryota</taxon>
        <taxon>Metazoa</taxon>
        <taxon>Spiralia</taxon>
        <taxon>Lophotrochozoa</taxon>
        <taxon>Platyhelminthes</taxon>
        <taxon>Rhabditophora</taxon>
        <taxon>Macrostomorpha</taxon>
        <taxon>Macrostomida</taxon>
        <taxon>Macrostomidae</taxon>
        <taxon>Macrostomum</taxon>
    </lineage>
</organism>
<name>A0A267FVT1_9PLAT</name>
<proteinExistence type="predicted"/>
<dbReference type="CDD" id="cd01670">
    <property type="entry name" value="Death"/>
    <property type="match status" value="1"/>
</dbReference>
<dbReference type="InterPro" id="IPR021861">
    <property type="entry name" value="THO_THOC1"/>
</dbReference>
<evidence type="ECO:0000313" key="3">
    <source>
        <dbReference type="EMBL" id="PAA77853.1"/>
    </source>
</evidence>
<feature type="region of interest" description="Disordered" evidence="1">
    <location>
        <begin position="535"/>
        <end position="571"/>
    </location>
</feature>
<feature type="region of interest" description="Disordered" evidence="1">
    <location>
        <begin position="386"/>
        <end position="412"/>
    </location>
</feature>
<dbReference type="PANTHER" id="PTHR13265:SF0">
    <property type="entry name" value="HPR1"/>
    <property type="match status" value="1"/>
</dbReference>
<dbReference type="Gene3D" id="1.10.533.10">
    <property type="entry name" value="Death Domain, Fas"/>
    <property type="match status" value="1"/>
</dbReference>
<gene>
    <name evidence="3" type="ORF">BOX15_Mlig024300g5</name>
</gene>
<keyword evidence="4" id="KW-1185">Reference proteome</keyword>
<dbReference type="PANTHER" id="PTHR13265">
    <property type="entry name" value="THO COMPLEX SUBUNIT 1"/>
    <property type="match status" value="1"/>
</dbReference>
<evidence type="ECO:0000256" key="1">
    <source>
        <dbReference type="SAM" id="MobiDB-lite"/>
    </source>
</evidence>
<accession>A0A267FVT1</accession>